<comment type="caution">
    <text evidence="4">The sequence shown here is derived from an EMBL/GenBank/DDBJ whole genome shotgun (WGS) entry which is preliminary data.</text>
</comment>
<dbReference type="Pfam" id="PF13542">
    <property type="entry name" value="HTH_Tnp_ISL3"/>
    <property type="match status" value="1"/>
</dbReference>
<evidence type="ECO:0000259" key="1">
    <source>
        <dbReference type="Pfam" id="PF01610"/>
    </source>
</evidence>
<dbReference type="InterPro" id="IPR032877">
    <property type="entry name" value="Transposase_HTH"/>
</dbReference>
<dbReference type="NCBIfam" id="NF033550">
    <property type="entry name" value="transpos_ISL3"/>
    <property type="match status" value="1"/>
</dbReference>
<dbReference type="AlphaFoldDB" id="W4VCA6"/>
<proteinExistence type="predicted"/>
<dbReference type="PANTHER" id="PTHR33498">
    <property type="entry name" value="TRANSPOSASE FOR INSERTION SEQUENCE ELEMENT IS1557"/>
    <property type="match status" value="1"/>
</dbReference>
<evidence type="ECO:0000259" key="2">
    <source>
        <dbReference type="Pfam" id="PF13542"/>
    </source>
</evidence>
<dbReference type="Proteomes" id="UP000019109">
    <property type="component" value="Unassembled WGS sequence"/>
</dbReference>
<organism evidence="4 5">
    <name type="scientific">Acetivibrio straminisolvens JCM 21531</name>
    <dbReference type="NCBI Taxonomy" id="1294263"/>
    <lineage>
        <taxon>Bacteria</taxon>
        <taxon>Bacillati</taxon>
        <taxon>Bacillota</taxon>
        <taxon>Clostridia</taxon>
        <taxon>Eubacteriales</taxon>
        <taxon>Oscillospiraceae</taxon>
        <taxon>Acetivibrio</taxon>
    </lineage>
</organism>
<keyword evidence="5" id="KW-1185">Reference proteome</keyword>
<dbReference type="Pfam" id="PF01610">
    <property type="entry name" value="DDE_Tnp_ISL3"/>
    <property type="match status" value="1"/>
</dbReference>
<accession>W4VCA6</accession>
<name>W4VCA6_9FIRM</name>
<feature type="domain" description="Transposase IS204/IS1001/IS1096/IS1165 helix-turn-helix" evidence="2">
    <location>
        <begin position="101"/>
        <end position="142"/>
    </location>
</feature>
<dbReference type="InterPro" id="IPR029261">
    <property type="entry name" value="Transposase_Znf"/>
</dbReference>
<reference evidence="4" key="1">
    <citation type="journal article" date="2014" name="Genome Announc.">
        <title>Draft Genome Sequence of Clostridium straminisolvens Strain JCM 21531T, Isolated from a Cellulose-Degrading Bacterial Community.</title>
        <authorList>
            <person name="Yuki M."/>
            <person name="Oshima K."/>
            <person name="Suda W."/>
            <person name="Sakamoto M."/>
            <person name="Kitamura K."/>
            <person name="Iida T."/>
            <person name="Hattori M."/>
            <person name="Ohkuma M."/>
        </authorList>
    </citation>
    <scope>NUCLEOTIDE SEQUENCE [LARGE SCALE GENOMIC DNA]</scope>
    <source>
        <strain evidence="4">JCM 21531</strain>
    </source>
</reference>
<sequence>MFNQESLFTAALMIKEPLYVKKVEFDKETGELHIYIDFRAGSKFECPICGAEGLPVHDTHEKTWRHLNFFQYKAFIHFRNPRSKCPDHGIHLVSTPWGSGTGFTLLFEALILQLAMSMSVKKIAELVGENDTRIWRLIQRHVNNSYAVEDYSDVKKIGIDETASKRGHNYVTVFVDMDESKVIYATEGKDSETIKRFKEEMPYHNCNPQQIENISSDMSPAFKKGCLENFPWAVVTFDKFHVIKLMNEAVDKVRRMEQKFEPDLKSTRFLWLYNQDNLKQEQLEKLETLKNTNLKTAKAYQLKLTLQEIYENATDRIEAMIILKKWYNWAVRCRLEPIVAFAKTLKNNWAGIINYFDTKLTNAVLEGINSIIQTVRSRARGFRNIENFIAMIYLLAGKLTYNFSSNK</sequence>
<dbReference type="EMBL" id="BAVR01000153">
    <property type="protein sequence ID" value="GAE91040.1"/>
    <property type="molecule type" value="Genomic_DNA"/>
</dbReference>
<dbReference type="STRING" id="1294263.JCM21531_4715"/>
<dbReference type="InterPro" id="IPR047951">
    <property type="entry name" value="Transpos_ISL3"/>
</dbReference>
<gene>
    <name evidence="4" type="ORF">JCM21531_4715</name>
</gene>
<evidence type="ECO:0000313" key="4">
    <source>
        <dbReference type="EMBL" id="GAE91040.1"/>
    </source>
</evidence>
<feature type="domain" description="Transposase IS204/IS1001/IS1096/IS1165 zinc-finger" evidence="3">
    <location>
        <begin position="45"/>
        <end position="88"/>
    </location>
</feature>
<dbReference type="RefSeq" id="WP_038291657.1">
    <property type="nucleotide sequence ID" value="NZ_BAVR01000153.1"/>
</dbReference>
<dbReference type="PANTHER" id="PTHR33498:SF1">
    <property type="entry name" value="TRANSPOSASE FOR INSERTION SEQUENCE ELEMENT IS1557"/>
    <property type="match status" value="1"/>
</dbReference>
<evidence type="ECO:0000313" key="5">
    <source>
        <dbReference type="Proteomes" id="UP000019109"/>
    </source>
</evidence>
<dbReference type="OrthoDB" id="2110692at2"/>
<feature type="domain" description="Transposase IS204/IS1001/IS1096/IS1165 DDE" evidence="1">
    <location>
        <begin position="157"/>
        <end position="392"/>
    </location>
</feature>
<dbReference type="InterPro" id="IPR002560">
    <property type="entry name" value="Transposase_DDE"/>
</dbReference>
<dbReference type="Pfam" id="PF14690">
    <property type="entry name" value="Zn_ribbon_ISL3"/>
    <property type="match status" value="1"/>
</dbReference>
<evidence type="ECO:0000259" key="3">
    <source>
        <dbReference type="Pfam" id="PF14690"/>
    </source>
</evidence>
<protein>
    <submittedName>
        <fullName evidence="4">Mobile element protein</fullName>
    </submittedName>
</protein>